<dbReference type="SUPFAM" id="SSF56784">
    <property type="entry name" value="HAD-like"/>
    <property type="match status" value="1"/>
</dbReference>
<dbReference type="NCBIfam" id="TIGR01484">
    <property type="entry name" value="HAD-SF-IIB"/>
    <property type="match status" value="1"/>
</dbReference>
<dbReference type="Proteomes" id="UP001434337">
    <property type="component" value="Chromosome"/>
</dbReference>
<dbReference type="CDD" id="cd07518">
    <property type="entry name" value="HAD_YbiV-Like"/>
    <property type="match status" value="1"/>
</dbReference>
<evidence type="ECO:0000313" key="1">
    <source>
        <dbReference type="EMBL" id="WZW98078.1"/>
    </source>
</evidence>
<dbReference type="Gene3D" id="3.30.1240.10">
    <property type="match status" value="1"/>
</dbReference>
<evidence type="ECO:0000313" key="2">
    <source>
        <dbReference type="Proteomes" id="UP001434337"/>
    </source>
</evidence>
<gene>
    <name evidence="1" type="ORF">PCC79_14450</name>
</gene>
<accession>A0ABZ3C5P1</accession>
<dbReference type="InterPro" id="IPR006379">
    <property type="entry name" value="HAD-SF_hydro_IIB"/>
</dbReference>
<dbReference type="Pfam" id="PF08282">
    <property type="entry name" value="Hydrolase_3"/>
    <property type="match status" value="1"/>
</dbReference>
<dbReference type="GO" id="GO:0016787">
    <property type="term" value="F:hydrolase activity"/>
    <property type="evidence" value="ECO:0007669"/>
    <property type="project" value="UniProtKB-KW"/>
</dbReference>
<dbReference type="EMBL" id="CP115965">
    <property type="protein sequence ID" value="WZW98078.1"/>
    <property type="molecule type" value="Genomic_DNA"/>
</dbReference>
<organism evidence="1 2">
    <name type="scientific">Propioniciclava soli</name>
    <dbReference type="NCBI Taxonomy" id="2775081"/>
    <lineage>
        <taxon>Bacteria</taxon>
        <taxon>Bacillati</taxon>
        <taxon>Actinomycetota</taxon>
        <taxon>Actinomycetes</taxon>
        <taxon>Propionibacteriales</taxon>
        <taxon>Propionibacteriaceae</taxon>
        <taxon>Propioniciclava</taxon>
    </lineage>
</organism>
<proteinExistence type="predicted"/>
<dbReference type="SFLD" id="SFLDG01140">
    <property type="entry name" value="C2.B:_Phosphomannomutase_and_P"/>
    <property type="match status" value="1"/>
</dbReference>
<dbReference type="PANTHER" id="PTHR10000">
    <property type="entry name" value="PHOSPHOSERINE PHOSPHATASE"/>
    <property type="match status" value="1"/>
</dbReference>
<keyword evidence="2" id="KW-1185">Reference proteome</keyword>
<dbReference type="Gene3D" id="3.40.50.1000">
    <property type="entry name" value="HAD superfamily/HAD-like"/>
    <property type="match status" value="1"/>
</dbReference>
<name>A0ABZ3C5P1_9ACTN</name>
<dbReference type="RefSeq" id="WP_332836202.1">
    <property type="nucleotide sequence ID" value="NZ_CP115965.1"/>
</dbReference>
<dbReference type="PANTHER" id="PTHR10000:SF53">
    <property type="entry name" value="5-AMINO-6-(5-PHOSPHO-D-RIBITYLAMINO)URACIL PHOSPHATASE YBJI-RELATED"/>
    <property type="match status" value="1"/>
</dbReference>
<dbReference type="SFLD" id="SFLDS00003">
    <property type="entry name" value="Haloacid_Dehalogenase"/>
    <property type="match status" value="1"/>
</dbReference>
<keyword evidence="1" id="KW-0378">Hydrolase</keyword>
<protein>
    <submittedName>
        <fullName evidence="1">Cof-type HAD-IIB family hydrolase</fullName>
    </submittedName>
</protein>
<dbReference type="InterPro" id="IPR036412">
    <property type="entry name" value="HAD-like_sf"/>
</dbReference>
<sequence>MAVPHHHLPRDADLRLVVSDMDGTLLDDAGHLPDEFWPLLDVMRERGIVFAPASGRQRATLETLFERALDGMSLIAENGTYVVRDGAEVSSAVLPPSLWQSVVAATRAARADGLDLGVVVCGKRAAYLERTDDAFLTACSPYYVTMQLVADQLAVDDEIIKMAVYDFDDAEVSVARFAEFAADHQVVVSGRNWIDIMAAGINKGAAVRALQADLGVTRAQTVAFGDFFNDAEMLDEADWSFATANAHPAIRERARYGASSNADHGVLRVLEHLLGL</sequence>
<dbReference type="InterPro" id="IPR023214">
    <property type="entry name" value="HAD_sf"/>
</dbReference>
<reference evidence="1 2" key="1">
    <citation type="journal article" date="2023" name="Environ Microbiome">
        <title>A coral-associated actinobacterium mitigates coral bleaching under heat stress.</title>
        <authorList>
            <person name="Li J."/>
            <person name="Zou Y."/>
            <person name="Li Q."/>
            <person name="Zhang J."/>
            <person name="Bourne D.G."/>
            <person name="Lyu Y."/>
            <person name="Liu C."/>
            <person name="Zhang S."/>
        </authorList>
    </citation>
    <scope>NUCLEOTIDE SEQUENCE [LARGE SCALE GENOMIC DNA]</scope>
    <source>
        <strain evidence="1 2">SCSIO 13291</strain>
    </source>
</reference>